<evidence type="ECO:0000256" key="1">
    <source>
        <dbReference type="SAM" id="MobiDB-lite"/>
    </source>
</evidence>
<sequence>MCTLVILRRPGTDWPLMLAANRDEMVDRPWQAPGPHWSDRKDVIAGRDALSGGSWLGINRDGVVAAVLNRYGTLGPAPGKRSRGELVLEALDHADAATAAAALSELNPDAYRGFNLVIADTRHAFWLTLRPEESAIECQPLPTGLSMLTSRELNDPDSPRIQLYKPQFEVAPAPDPDTGDWRAWETLLASRSYGEAAGPGGAMCVEMEGGFATVSSSLIALTENPSKDPQWRFCPGRPDREAFEPLPLFER</sequence>
<protein>
    <recommendedName>
        <fullName evidence="4">Transport and Golgi organisation 2</fullName>
    </recommendedName>
</protein>
<evidence type="ECO:0000313" key="3">
    <source>
        <dbReference type="Proteomes" id="UP000581135"/>
    </source>
</evidence>
<dbReference type="InterPro" id="IPR008551">
    <property type="entry name" value="TANGO2"/>
</dbReference>
<dbReference type="Gene3D" id="3.60.60.10">
    <property type="entry name" value="Penicillin V Acylase, Chain A"/>
    <property type="match status" value="1"/>
</dbReference>
<keyword evidence="3" id="KW-1185">Reference proteome</keyword>
<comment type="caution">
    <text evidence="2">The sequence shown here is derived from an EMBL/GenBank/DDBJ whole genome shotgun (WGS) entry which is preliminary data.</text>
</comment>
<gene>
    <name evidence="2" type="ORF">FHR98_001448</name>
</gene>
<reference evidence="2 3" key="1">
    <citation type="submission" date="2020-08" db="EMBL/GenBank/DDBJ databases">
        <title>Genomic Encyclopedia of Type Strains, Phase III (KMG-III): the genomes of soil and plant-associated and newly described type strains.</title>
        <authorList>
            <person name="Whitman W."/>
        </authorList>
    </citation>
    <scope>NUCLEOTIDE SEQUENCE [LARGE SCALE GENOMIC DNA]</scope>
    <source>
        <strain evidence="2 3">CECT 8803</strain>
    </source>
</reference>
<dbReference type="PANTHER" id="PTHR17985:SF8">
    <property type="entry name" value="TRANSPORT AND GOLGI ORGANIZATION PROTEIN 2 HOMOLOG"/>
    <property type="match status" value="1"/>
</dbReference>
<feature type="compositionally biased region" description="Basic and acidic residues" evidence="1">
    <location>
        <begin position="237"/>
        <end position="251"/>
    </location>
</feature>
<dbReference type="RefSeq" id="WP_183415967.1">
    <property type="nucleotide sequence ID" value="NZ_JACHXA010000003.1"/>
</dbReference>
<dbReference type="AlphaFoldDB" id="A0A839ST56"/>
<dbReference type="Pfam" id="PF05742">
    <property type="entry name" value="TANGO2"/>
    <property type="match status" value="1"/>
</dbReference>
<name>A0A839ST56_9PROT</name>
<feature type="region of interest" description="Disordered" evidence="1">
    <location>
        <begin position="225"/>
        <end position="251"/>
    </location>
</feature>
<dbReference type="PANTHER" id="PTHR17985">
    <property type="entry name" value="SER/THR-RICH PROTEIN T10 IN DGCR REGION"/>
    <property type="match status" value="1"/>
</dbReference>
<evidence type="ECO:0008006" key="4">
    <source>
        <dbReference type="Google" id="ProtNLM"/>
    </source>
</evidence>
<dbReference type="Proteomes" id="UP000581135">
    <property type="component" value="Unassembled WGS sequence"/>
</dbReference>
<accession>A0A839ST56</accession>
<organism evidence="2 3">
    <name type="scientific">Limibacillus halophilus</name>
    <dbReference type="NCBI Taxonomy" id="1579333"/>
    <lineage>
        <taxon>Bacteria</taxon>
        <taxon>Pseudomonadati</taxon>
        <taxon>Pseudomonadota</taxon>
        <taxon>Alphaproteobacteria</taxon>
        <taxon>Rhodospirillales</taxon>
        <taxon>Rhodovibrionaceae</taxon>
        <taxon>Limibacillus</taxon>
    </lineage>
</organism>
<proteinExistence type="predicted"/>
<dbReference type="EMBL" id="JACHXA010000003">
    <property type="protein sequence ID" value="MBB3065169.1"/>
    <property type="molecule type" value="Genomic_DNA"/>
</dbReference>
<evidence type="ECO:0000313" key="2">
    <source>
        <dbReference type="EMBL" id="MBB3065169.1"/>
    </source>
</evidence>